<evidence type="ECO:0000256" key="1">
    <source>
        <dbReference type="SAM" id="Phobius"/>
    </source>
</evidence>
<dbReference type="Proteomes" id="UP000009045">
    <property type="component" value="Plasmid pSmeSM11c"/>
</dbReference>
<keyword evidence="1" id="KW-0472">Membrane</keyword>
<dbReference type="HOGENOM" id="CLU_196844_0_0_5"/>
<name>F7XAS7_SINMM</name>
<dbReference type="KEGG" id="smx:SM11_pC0038"/>
<protein>
    <submittedName>
        <fullName evidence="2">Uncharacterized protein</fullName>
    </submittedName>
</protein>
<keyword evidence="1" id="KW-0812">Transmembrane</keyword>
<organism evidence="2 3">
    <name type="scientific">Sinorhizobium meliloti (strain SM11)</name>
    <dbReference type="NCBI Taxonomy" id="707241"/>
    <lineage>
        <taxon>Bacteria</taxon>
        <taxon>Pseudomonadati</taxon>
        <taxon>Pseudomonadota</taxon>
        <taxon>Alphaproteobacteria</taxon>
        <taxon>Hyphomicrobiales</taxon>
        <taxon>Rhizobiaceae</taxon>
        <taxon>Sinorhizobium/Ensifer group</taxon>
        <taxon>Sinorhizobium</taxon>
    </lineage>
</organism>
<dbReference type="AlphaFoldDB" id="F7XAS7"/>
<reference evidence="2 3" key="1">
    <citation type="journal article" date="2011" name="J. Biotechnol.">
        <title>The complete genome sequence of the dominant Sinorhizobium meliloti field isolate SM11 extends the S. meliloti pan-genome.</title>
        <authorList>
            <person name="Schneiker-Bekel S."/>
            <person name="Wibberg D."/>
            <person name="Bekel T."/>
            <person name="Blom J."/>
            <person name="Linke B."/>
            <person name="Neuweger H."/>
            <person name="Stiens M."/>
            <person name="Vorholter F.J."/>
            <person name="Weidner S."/>
            <person name="Goesmann A."/>
            <person name="Puhler A."/>
            <person name="Schluter A."/>
        </authorList>
    </citation>
    <scope>NUCLEOTIDE SEQUENCE [LARGE SCALE GENOMIC DNA]</scope>
    <source>
        <strain evidence="2 3">SM11</strain>
        <plasmid evidence="3">pSmeSM11c</plasmid>
    </source>
</reference>
<dbReference type="EMBL" id="CP001831">
    <property type="protein sequence ID" value="AEH81111.1"/>
    <property type="molecule type" value="Genomic_DNA"/>
</dbReference>
<feature type="transmembrane region" description="Helical" evidence="1">
    <location>
        <begin position="56"/>
        <end position="73"/>
    </location>
</feature>
<sequence length="79" mass="8290">MAITGASGAASRRSHARPNSLSFLYVVAKPSQSIIDAARAHHPDLGSIWRVPMSDFLFLAAGIGGLAALALYARALSRL</sequence>
<geneLocation type="plasmid" evidence="2 3">
    <name>pSmeSM11c</name>
</geneLocation>
<accession>F7XAS7</accession>
<evidence type="ECO:0000313" key="3">
    <source>
        <dbReference type="Proteomes" id="UP000009045"/>
    </source>
</evidence>
<keyword evidence="1" id="KW-1133">Transmembrane helix</keyword>
<dbReference type="PATRIC" id="fig|707241.3.peg.4053"/>
<proteinExistence type="predicted"/>
<gene>
    <name evidence="2" type="ordered locus">SM11_pC0038</name>
</gene>
<evidence type="ECO:0000313" key="2">
    <source>
        <dbReference type="EMBL" id="AEH81111.1"/>
    </source>
</evidence>
<keyword evidence="2" id="KW-0614">Plasmid</keyword>